<dbReference type="RefSeq" id="WP_204631569.1">
    <property type="nucleotide sequence ID" value="NZ_BSOC01000003.1"/>
</dbReference>
<keyword evidence="7" id="KW-1185">Reference proteome</keyword>
<evidence type="ECO:0000313" key="7">
    <source>
        <dbReference type="Proteomes" id="UP001430193"/>
    </source>
</evidence>
<dbReference type="Gene3D" id="2.160.20.10">
    <property type="entry name" value="Single-stranded right-handed beta-helix, Pectin lyase-like"/>
    <property type="match status" value="1"/>
</dbReference>
<accession>A0ABS2KFM6</accession>
<dbReference type="InterPro" id="IPR011493">
    <property type="entry name" value="GLUG"/>
</dbReference>
<keyword evidence="2" id="KW-0964">Secreted</keyword>
<dbReference type="InterPro" id="IPR041248">
    <property type="entry name" value="YDG"/>
</dbReference>
<reference evidence="6" key="1">
    <citation type="submission" date="2020-10" db="EMBL/GenBank/DDBJ databases">
        <title>Phylogeny of dyella-like bacteria.</title>
        <authorList>
            <person name="Fu J."/>
        </authorList>
    </citation>
    <scope>NUCLEOTIDE SEQUENCE</scope>
    <source>
        <strain evidence="6">DHON07</strain>
    </source>
</reference>
<dbReference type="Gene3D" id="3.30.210.10">
    <property type="entry name" value="DNA polymerase, thumb domain"/>
    <property type="match status" value="2"/>
</dbReference>
<dbReference type="InterPro" id="IPR041286">
    <property type="entry name" value="MBG_2"/>
</dbReference>
<dbReference type="Pfam" id="PF18676">
    <property type="entry name" value="MBG_2"/>
    <property type="match status" value="3"/>
</dbReference>
<evidence type="ECO:0000256" key="4">
    <source>
        <dbReference type="SAM" id="MobiDB-lite"/>
    </source>
</evidence>
<feature type="domain" description="Filamentous haemagglutinin FhaB/tRNA nuclease CdiA-like TPS" evidence="5">
    <location>
        <begin position="79"/>
        <end position="191"/>
    </location>
</feature>
<evidence type="ECO:0000259" key="5">
    <source>
        <dbReference type="SMART" id="SM00912"/>
    </source>
</evidence>
<proteinExistence type="predicted"/>
<dbReference type="InterPro" id="IPR012334">
    <property type="entry name" value="Pectin_lyas_fold"/>
</dbReference>
<dbReference type="Proteomes" id="UP001430193">
    <property type="component" value="Unassembled WGS sequence"/>
</dbReference>
<dbReference type="NCBIfam" id="TIGR01901">
    <property type="entry name" value="adhes_NPXG"/>
    <property type="match status" value="1"/>
</dbReference>
<dbReference type="InterPro" id="IPR011050">
    <property type="entry name" value="Pectin_lyase_fold/virulence"/>
</dbReference>
<dbReference type="Pfam" id="PF18657">
    <property type="entry name" value="YDG"/>
    <property type="match status" value="1"/>
</dbReference>
<gene>
    <name evidence="6" type="ORF">ISS99_10595</name>
</gene>
<evidence type="ECO:0000256" key="1">
    <source>
        <dbReference type="ARBA" id="ARBA00004613"/>
    </source>
</evidence>
<feature type="region of interest" description="Disordered" evidence="4">
    <location>
        <begin position="2953"/>
        <end position="2976"/>
    </location>
</feature>
<dbReference type="SUPFAM" id="SSF51126">
    <property type="entry name" value="Pectin lyase-like"/>
    <property type="match status" value="1"/>
</dbReference>
<comment type="caution">
    <text evidence="6">The sequence shown here is derived from an EMBL/GenBank/DDBJ whole genome shotgun (WGS) entry which is preliminary data.</text>
</comment>
<dbReference type="InterPro" id="IPR050909">
    <property type="entry name" value="Bact_Autotransporter_VF"/>
</dbReference>
<evidence type="ECO:0000313" key="6">
    <source>
        <dbReference type="EMBL" id="MBM7129978.1"/>
    </source>
</evidence>
<dbReference type="InterPro" id="IPR037160">
    <property type="entry name" value="DNA_Pol_thumb_sf"/>
</dbReference>
<organism evidence="6 7">
    <name type="scientific">Dyella mobilis</name>
    <dbReference type="NCBI Taxonomy" id="1849582"/>
    <lineage>
        <taxon>Bacteria</taxon>
        <taxon>Pseudomonadati</taxon>
        <taxon>Pseudomonadota</taxon>
        <taxon>Gammaproteobacteria</taxon>
        <taxon>Lysobacterales</taxon>
        <taxon>Rhodanobacteraceae</taxon>
        <taxon>Dyella</taxon>
    </lineage>
</organism>
<evidence type="ECO:0000256" key="3">
    <source>
        <dbReference type="ARBA" id="ARBA00022729"/>
    </source>
</evidence>
<dbReference type="Gene3D" id="2.160.20.110">
    <property type="match status" value="8"/>
</dbReference>
<dbReference type="Pfam" id="PF13018">
    <property type="entry name" value="ESPR"/>
    <property type="match status" value="1"/>
</dbReference>
<dbReference type="EMBL" id="JADIKF010000038">
    <property type="protein sequence ID" value="MBM7129978.1"/>
    <property type="molecule type" value="Genomic_DNA"/>
</dbReference>
<comment type="subcellular location">
    <subcellularLocation>
        <location evidence="1">Secreted</location>
    </subcellularLocation>
</comment>
<dbReference type="InterPro" id="IPR008638">
    <property type="entry name" value="FhaB/CdiA-like_TPS"/>
</dbReference>
<name>A0ABS2KFM6_9GAMM</name>
<dbReference type="InterPro" id="IPR024973">
    <property type="entry name" value="ESPR"/>
</dbReference>
<dbReference type="SMART" id="SM00912">
    <property type="entry name" value="Haemagg_act"/>
    <property type="match status" value="1"/>
</dbReference>
<dbReference type="PANTHER" id="PTHR12338:SF8">
    <property type="entry name" value="HEME_HEMOPEXIN-BINDING PROTEIN"/>
    <property type="match status" value="1"/>
</dbReference>
<sequence length="2989" mass="290047">MNHTYRLVWNRALNLLQVASELAGGHARGGHASQAGAMPQRRAGWCGLLLLLPLTAWAGMPTPMVSTTVAAQPAAAPSVNQLPTSGQVVSGQGNVQQHGNTLTIDQQSATLSLNWQSFSIGSNATVDFLQPNASAIAINRVLGTDPSQIFGHLNANGQVFLINPNGVLFGANAQVNVGGLVASTLDLADGSLGSGTLQFGGSSTASVVNRGTITAAPGGYVALIGNTAINQGAIHAQEGSVALAGGSAVSLNFDGDQLVGVQVDRSTLSNLAQNGALIEANGGQVWMTAGARDSLLASAVNNTGVVEAQTVQSRGGTITLLSGMDAGTTTAGGTLDASAPNGGDGGQIDTSGATVKVTNGATVTTLAANGRNGDWLIDPNDFTIAPGNTGTVSATGVPSGDISGATLGTALASGNVTIESSEGSTAGSGNINVDDTVSWSANTLTLTAANNVNINAVMTASGTAGLALNPATANGSDAAVTSGIVNVMLGNGEVNFTGTGNSLSINGNAYTLVTSAAGLNTMSSVTSGYYALGQSIDASTLTGFTPIGGSTSFSGVFDGLGNTISNLTINLPNNNKVGLFGESTGTIRNLGLIGGKVSGGNDVGGLVGWNTGTVNNAYATGAVSDTAGDVGDLVGVNFGTISDAYATGAVSGLSGVGGLVGYSQGTINGTYATGTVSGTNNVGGLVGFNDRLVGDSYATGTVSGSNGSNIGGLVGDNLTGGTVTDAYATGAVSISNGSNGSNVGGLVGVNGGRVNNAYATGAVSGVGSIGGLVGDNTATITDGYWDTTTGGATGVGAGSAAGAAGLATAALESALPAGFSTGTWGNANNQTTPYLLGMANNQVFNANDTSNTLYTVIQNVNQLQAVQNNLAGDYVLGNAIDASATSGWNGGAGFTPIGIPTATAFTGVFDGLGFTISNLTIDLPNNNFVGLFSQLNGTIRNLGLLGGAVSGGFENVGGLVGGNAGTVSDVYVTGAVSGSENVGGLVGANTGTVSNAYATGAVSGSLYVGGLVGANEGTVSDVYATGAVSGAVYVGGLIGANRDTVSNAYATGTVSGSGSLSIGGLVGNNAGTITDGYWDTTTGGSTGVGGGSATGASGLTTAQLEAALPGGFTTRTWGNANNQTTPYLLGMAGNQVFNANDSSSTLYTVIQNVNQLQAVQNNLAGHYVLGNAIDASATSGWNGGAGFAPLGSSTAAFTGVFDGLGFTISNLTINNNGLTYAGLFGVLNGAVSNVALVGGSVTDSDRYADVGGLAGYNFYLGTISNVYVTGTVSGAEDASVGGLVGFSYGSITNAFTTGAVSAGMGAAVGGLVGYNDGRISNVYVTGTVTGEAGGIVGGLVGLNLDTITSAYAVGAVSGGTDNGGLVGSNEGGLGAPVSYGYWNATTTGQSQSVGGSSVTTAQLESALPAGFSAGTWGNANNQTTPYLLGMAGNQVFNANDTSNTLYTVIQNVNQLQAVQNNLAGRYVLGNAIDASATSGWNGGAGFAPLGSSTTAFSGVFDGLGFTISNLTINLPSSNDVGLFGQSTGAIRNLGLIGGEVGGGNSVGGLVGWNTGTVSNAYATGAVGGSVSVGDLVGVNQGTVSDAYATGAVSDSIDVGGLVGDNQGTVSDAYATGAVSGTSYIGGLVGDNQGTVSDAYATGAVSGARNVGGLIGINAGTVSDAYATGAVSGTQGIIIVGGLVGDNFGGTITNSYWDTTTGGATGVGSGSATGATGLTTAQLEAALPTGFGTGTWGNANNQTTPYLLGLVGNQVFEVNDSSNTLYTVIQNVNQLQAIQNNLSGYYVLGNAIDASATSGWSGGAGFAPIGGSTTPFTGVFDGLGFTISNLTINLPSGDYVGLFGESTGAIRNLGLIGGATSGEDSVGGLVGANEGTVSDAYVTGTVSGLRYVGGLAGVNAGTVSDAYATGTVSGTVNVGGLVGFNLAGVSLEGGTVSDAYATGAVSGAAGVGGLVGNNEGTITDGYWDTTTGGSTGVGLGGTTGASGLTTAQLEAALPGGFATSTWGNANNQTTPYLLGMAGNQVFNANDSGNTLYTVIQNVNQLQAIQNNLSGYYVLGNAIDASTTSGWNGGAGFAPIGESTPFAGVFDGLGFTIGGLTINNNLAYDGLFGQVGSSGVVRNVGLVGGSVTDVDTVTIIPVSAGDLVGNNLGTITNAYATGAVSGYISNGGLVGTNSGTITNAYATGAVSGGVVDGGLVGEGEGTITNAYATGAVSGSARGEVGGLVGENRSLITNAYATGAVSGGSYDGGLVGYNYVFGGAIKNAYATGAVSGSFAVGGLAGEGDGSITDAYATGAVSVAAGAAPGSTDVGGLVGRISNGTITSAYWDTVTSGTAIGVGSGSTTGTTGLATSAWLVSGPVATSVFTSANGWVAGYPYPVLSALPYVLVTCTSCSQTYGSSTPTITGIRSVDQNGNDASALLNTSGLTWFSSASATDNAGTAVVLGGEGGTVSAGYQLTYIGTNGLTVSPANLVLSGTRTYDGTTVVDGSMLTATGVNGQTFSVSGAGDSSNLASANVQSNSTLASVAGLILGTSSNGGLASNYNILSVTGSTVSITPATLTVTADAANQTYDGLAYSGGNGVTYKGFVDGQAASVLGGTLGYGGSAQGAVNAGSYTITPNGLTSSNYAITFAPGTLTVNPAALTVTANAASQTYDGLAYSGGNGVTYKGFVDGQTASVLGGTLGYGGGAQGAVNAGSYAITPTGLTSSNYAITFAPGTLTIDPATLTVSLIGTVSKTYDSTAQAMLSAANYQLDGVLGSDAVSLNDPGVGTYASVNVGTGLGVSVGGLTLGGAAAGNYVLLDTTASAPIGIITPATLTYVATPVQVGRGQPLPPLGGTVTGFQGSDTLASATTGNLQFSSTVVPTTPAGSYAITGSGLSANDGDYVFVQSPGNASGLTVVNDALPSLPGVSYAQQMLGQPAPFPTALPDGPFVAAALPWASVATATADATGTTTLTLPSTSQETGQGGAASNDLYTPDVRVVGGGVRMP</sequence>
<dbReference type="Pfam" id="PF07581">
    <property type="entry name" value="Glug"/>
    <property type="match status" value="2"/>
</dbReference>
<feature type="compositionally biased region" description="Low complexity" evidence="4">
    <location>
        <begin position="2953"/>
        <end position="2964"/>
    </location>
</feature>
<keyword evidence="3" id="KW-0732">Signal</keyword>
<protein>
    <submittedName>
        <fullName evidence="6">Filamentous hemagglutinin N-terminal domain-containing protein</fullName>
    </submittedName>
</protein>
<dbReference type="PANTHER" id="PTHR12338">
    <property type="entry name" value="AUTOTRANSPORTER"/>
    <property type="match status" value="1"/>
</dbReference>
<evidence type="ECO:0000256" key="2">
    <source>
        <dbReference type="ARBA" id="ARBA00022525"/>
    </source>
</evidence>